<organism evidence="2 3">
    <name type="scientific">Streptosporangium roseum (strain ATCC 12428 / DSM 43021 / JCM 3005 / KCTC 9067 / NCIMB 10171 / NRRL 2505 / NI 9100)</name>
    <dbReference type="NCBI Taxonomy" id="479432"/>
    <lineage>
        <taxon>Bacteria</taxon>
        <taxon>Bacillati</taxon>
        <taxon>Actinomycetota</taxon>
        <taxon>Actinomycetes</taxon>
        <taxon>Streptosporangiales</taxon>
        <taxon>Streptosporangiaceae</taxon>
        <taxon>Streptosporangium</taxon>
    </lineage>
</organism>
<dbReference type="HOGENOM" id="CLU_058211_0_0_11"/>
<accession>D2B865</accession>
<name>D2B865_STRRD</name>
<evidence type="ECO:0000313" key="3">
    <source>
        <dbReference type="Proteomes" id="UP000002029"/>
    </source>
</evidence>
<dbReference type="KEGG" id="sro:Sros_2899"/>
<evidence type="ECO:0000256" key="1">
    <source>
        <dbReference type="SAM" id="MobiDB-lite"/>
    </source>
</evidence>
<evidence type="ECO:0000313" key="2">
    <source>
        <dbReference type="EMBL" id="ACZ85855.1"/>
    </source>
</evidence>
<dbReference type="AlphaFoldDB" id="D2B865"/>
<proteinExistence type="predicted"/>
<dbReference type="STRING" id="479432.Sros_2899"/>
<dbReference type="Proteomes" id="UP000002029">
    <property type="component" value="Chromosome"/>
</dbReference>
<sequence length="346" mass="36831">MDSAGNALDGPGVLAGMRTDHSKDRTTRPATPIRRLTAVGIGLAAVGAIALSGPQPMPALRLAAAAQAVTAPAEGAYWHTRTLWKGTYSHQLGRGKNRYWVEQQSVAERWTALDGRTWRGYRDLGVRPKSAADERAWRRDGSPTTWTRTANGMTASLSAQPDKGRLFLNLGAKGAPLIGFDLVDRMLSYEQAQALPTDPAGLKTWIDKASRDPNSGVSDDTRESYVRGQLVGILSDAPVKEVRAAAYEALPTIPGVRSLGKVEDPRGRTGQGFLIDLAWGKGSGGSQQKHVIAATERLIVDTGTMTPLASEVKYGGEPVPAKTSTSTSVTLQIGWTDGKPSVPALP</sequence>
<gene>
    <name evidence="2" type="ordered locus">Sros_2899</name>
</gene>
<evidence type="ECO:0008006" key="4">
    <source>
        <dbReference type="Google" id="ProtNLM"/>
    </source>
</evidence>
<feature type="region of interest" description="Disordered" evidence="1">
    <location>
        <begin position="1"/>
        <end position="30"/>
    </location>
</feature>
<feature type="compositionally biased region" description="Basic and acidic residues" evidence="1">
    <location>
        <begin position="18"/>
        <end position="27"/>
    </location>
</feature>
<reference evidence="2 3" key="1">
    <citation type="journal article" date="2010" name="Stand. Genomic Sci.">
        <title>Complete genome sequence of Streptosporangium roseum type strain (NI 9100).</title>
        <authorList>
            <person name="Nolan M."/>
            <person name="Sikorski J."/>
            <person name="Jando M."/>
            <person name="Lucas S."/>
            <person name="Lapidus A."/>
            <person name="Glavina Del Rio T."/>
            <person name="Chen F."/>
            <person name="Tice H."/>
            <person name="Pitluck S."/>
            <person name="Cheng J.F."/>
            <person name="Chertkov O."/>
            <person name="Sims D."/>
            <person name="Meincke L."/>
            <person name="Brettin T."/>
            <person name="Han C."/>
            <person name="Detter J.C."/>
            <person name="Bruce D."/>
            <person name="Goodwin L."/>
            <person name="Land M."/>
            <person name="Hauser L."/>
            <person name="Chang Y.J."/>
            <person name="Jeffries C.D."/>
            <person name="Ivanova N."/>
            <person name="Mavromatis K."/>
            <person name="Mikhailova N."/>
            <person name="Chen A."/>
            <person name="Palaniappan K."/>
            <person name="Chain P."/>
            <person name="Rohde M."/>
            <person name="Goker M."/>
            <person name="Bristow J."/>
            <person name="Eisen J.A."/>
            <person name="Markowitz V."/>
            <person name="Hugenholtz P."/>
            <person name="Kyrpides N.C."/>
            <person name="Klenk H.P."/>
        </authorList>
    </citation>
    <scope>NUCLEOTIDE SEQUENCE [LARGE SCALE GENOMIC DNA]</scope>
    <source>
        <strain evidence="3">ATCC 12428 / DSM 43021 / JCM 3005 / NI 9100</strain>
    </source>
</reference>
<keyword evidence="3" id="KW-1185">Reference proteome</keyword>
<dbReference type="EMBL" id="CP001814">
    <property type="protein sequence ID" value="ACZ85855.1"/>
    <property type="molecule type" value="Genomic_DNA"/>
</dbReference>
<protein>
    <recommendedName>
        <fullName evidence="4">CU044_5270 family protein</fullName>
    </recommendedName>
</protein>